<name>A0ABX5ESM5_9BACL</name>
<evidence type="ECO:0000313" key="1">
    <source>
        <dbReference type="EMBL" id="PRZ14753.1"/>
    </source>
</evidence>
<organism evidence="1 2">
    <name type="scientific">Laceyella sediminis</name>
    <dbReference type="NCBI Taxonomy" id="573074"/>
    <lineage>
        <taxon>Bacteria</taxon>
        <taxon>Bacillati</taxon>
        <taxon>Bacillota</taxon>
        <taxon>Bacilli</taxon>
        <taxon>Bacillales</taxon>
        <taxon>Thermoactinomycetaceae</taxon>
        <taxon>Laceyella</taxon>
    </lineage>
</organism>
<dbReference type="EMBL" id="PVTZ01000005">
    <property type="protein sequence ID" value="PRZ14753.1"/>
    <property type="molecule type" value="Genomic_DNA"/>
</dbReference>
<keyword evidence="2" id="KW-1185">Reference proteome</keyword>
<dbReference type="Proteomes" id="UP000238836">
    <property type="component" value="Unassembled WGS sequence"/>
</dbReference>
<gene>
    <name evidence="1" type="ORF">CLV36_10567</name>
</gene>
<protein>
    <submittedName>
        <fullName evidence="1">Uncharacterized protein</fullName>
    </submittedName>
</protein>
<comment type="caution">
    <text evidence="1">The sequence shown here is derived from an EMBL/GenBank/DDBJ whole genome shotgun (WGS) entry which is preliminary data.</text>
</comment>
<sequence>MPEIAKLQRISLSIIMITNEVNRGKGLSYIRERRGKTGVNPARSRHCEGRGKLQAYAGHCRFVDGKAQLDDEP</sequence>
<reference evidence="1 2" key="1">
    <citation type="submission" date="2018-03" db="EMBL/GenBank/DDBJ databases">
        <title>Genomic Encyclopedia of Archaeal and Bacterial Type Strains, Phase II (KMG-II): from individual species to whole genera.</title>
        <authorList>
            <person name="Goeker M."/>
        </authorList>
    </citation>
    <scope>NUCLEOTIDE SEQUENCE [LARGE SCALE GENOMIC DNA]</scope>
    <source>
        <strain evidence="1 2">RHA1</strain>
    </source>
</reference>
<evidence type="ECO:0000313" key="2">
    <source>
        <dbReference type="Proteomes" id="UP000238836"/>
    </source>
</evidence>
<accession>A0ABX5ESM5</accession>
<proteinExistence type="predicted"/>